<dbReference type="CDD" id="cd12215">
    <property type="entry name" value="ChiC_BD"/>
    <property type="match status" value="1"/>
</dbReference>
<dbReference type="EMBL" id="BSPQ01000025">
    <property type="protein sequence ID" value="GLS92494.1"/>
    <property type="molecule type" value="Genomic_DNA"/>
</dbReference>
<reference evidence="5" key="1">
    <citation type="journal article" date="2019" name="Int. J. Syst. Evol. Microbiol.">
        <title>The Global Catalogue of Microorganisms (GCM) 10K type strain sequencing project: providing services to taxonomists for standard genome sequencing and annotation.</title>
        <authorList>
            <consortium name="The Broad Institute Genomics Platform"/>
            <consortium name="The Broad Institute Genome Sequencing Center for Infectious Disease"/>
            <person name="Wu L."/>
            <person name="Ma J."/>
        </authorList>
    </citation>
    <scope>NUCLEOTIDE SEQUENCE [LARGE SCALE GENOMIC DNA]</scope>
    <source>
        <strain evidence="5">NBRC 103166</strain>
    </source>
</reference>
<organism evidence="4 5">
    <name type="scientific">Psychromonas marina</name>
    <dbReference type="NCBI Taxonomy" id="88364"/>
    <lineage>
        <taxon>Bacteria</taxon>
        <taxon>Pseudomonadati</taxon>
        <taxon>Pseudomonadota</taxon>
        <taxon>Gammaproteobacteria</taxon>
        <taxon>Alteromonadales</taxon>
        <taxon>Psychromonadaceae</taxon>
        <taxon>Psychromonas</taxon>
    </lineage>
</organism>
<evidence type="ECO:0000256" key="2">
    <source>
        <dbReference type="ARBA" id="ARBA00022801"/>
    </source>
</evidence>
<dbReference type="InterPro" id="IPR051024">
    <property type="entry name" value="GlcNAc_Chitin_IntDeg"/>
</dbReference>
<dbReference type="Gene3D" id="2.10.10.20">
    <property type="entry name" value="Carbohydrate-binding module superfamily 5/12"/>
    <property type="match status" value="1"/>
</dbReference>
<protein>
    <recommendedName>
        <fullName evidence="3">Chitin-binding type-3 domain-containing protein</fullName>
    </recommendedName>
</protein>
<accession>A0ABQ6E4Z1</accession>
<dbReference type="InterPro" id="IPR036573">
    <property type="entry name" value="CBM_sf_5/12"/>
</dbReference>
<proteinExistence type="predicted"/>
<dbReference type="Gene3D" id="2.70.50.50">
    <property type="entry name" value="chitin-binding protein cbp21"/>
    <property type="match status" value="1"/>
</dbReference>
<gene>
    <name evidence="4" type="ORF">GCM10007916_35660</name>
</gene>
<comment type="caution">
    <text evidence="4">The sequence shown here is derived from an EMBL/GenBank/DDBJ whole genome shotgun (WGS) entry which is preliminary data.</text>
</comment>
<evidence type="ECO:0000256" key="1">
    <source>
        <dbReference type="ARBA" id="ARBA00022729"/>
    </source>
</evidence>
<dbReference type="SUPFAM" id="SSF81296">
    <property type="entry name" value="E set domains"/>
    <property type="match status" value="1"/>
</dbReference>
<dbReference type="PANTHER" id="PTHR34823:SF1">
    <property type="entry name" value="CHITIN-BINDING TYPE-4 DOMAIN-CONTAINING PROTEIN"/>
    <property type="match status" value="1"/>
</dbReference>
<dbReference type="SUPFAM" id="SSF51055">
    <property type="entry name" value="Carbohydrate binding domain"/>
    <property type="match status" value="1"/>
</dbReference>
<dbReference type="CDD" id="cd21177">
    <property type="entry name" value="LPMO_AA10"/>
    <property type="match status" value="1"/>
</dbReference>
<sequence>MYFVLPTSVFAHGWVEYPEARQSICYEQGGLWTGNPPNAACAAALNESGTYQFIQRNEVAINIAAPHYWDINKVKAAIPDGTLCYANDSQKRGLGIAHSEWTKTEVSAGTFEFVFNATAPHNPSYWEFYLTKANADLSQPLKWDDLDLIQEYGNVVVDADKKYRMNITIPAERSGDAILYTRWQRDDTVGEGFYNCSDITITGEGTDPVDPEGPYLHQGEQFIPSDVHLSTPSIDEAVKYELFKSGGGLHASFSLTITEENQSDWDRLLASQVTGYYETNHGGDLFIGAWHEEMVHYMYFRNDLHANYLNSKDEGVSGQFTIIPKDENSDLTAVITPQVLQEINVANVEHGVTVVLHPNQSEGDFNHVEWTQLSGQSISTENGLYNELIINTEQLQSDIDHELTFKLTISNSQGTASNLYSFEVTGSDVENPGENPGGNDWNAANVYQGNDTVKHNGRNWTAQWWTQGEEPGTTGEWGVWQ</sequence>
<evidence type="ECO:0000313" key="4">
    <source>
        <dbReference type="EMBL" id="GLS92494.1"/>
    </source>
</evidence>
<dbReference type="Pfam" id="PF03067">
    <property type="entry name" value="LPMO_10"/>
    <property type="match status" value="1"/>
</dbReference>
<dbReference type="Proteomes" id="UP001157353">
    <property type="component" value="Unassembled WGS sequence"/>
</dbReference>
<dbReference type="InterPro" id="IPR014756">
    <property type="entry name" value="Ig_E-set"/>
</dbReference>
<keyword evidence="5" id="KW-1185">Reference proteome</keyword>
<dbReference type="InterPro" id="IPR003610">
    <property type="entry name" value="CBM5/12"/>
</dbReference>
<dbReference type="PANTHER" id="PTHR34823">
    <property type="entry name" value="GLCNAC-BINDING PROTEIN A"/>
    <property type="match status" value="1"/>
</dbReference>
<dbReference type="InterPro" id="IPR004302">
    <property type="entry name" value="Cellulose/chitin-bd_N"/>
</dbReference>
<keyword evidence="1" id="KW-0732">Signal</keyword>
<dbReference type="Pfam" id="PF02839">
    <property type="entry name" value="CBM_5_12"/>
    <property type="match status" value="1"/>
</dbReference>
<keyword evidence="2" id="KW-0378">Hydrolase</keyword>
<evidence type="ECO:0000259" key="3">
    <source>
        <dbReference type="SMART" id="SM00495"/>
    </source>
</evidence>
<evidence type="ECO:0000313" key="5">
    <source>
        <dbReference type="Proteomes" id="UP001157353"/>
    </source>
</evidence>
<dbReference type="SMART" id="SM00495">
    <property type="entry name" value="ChtBD3"/>
    <property type="match status" value="1"/>
</dbReference>
<feature type="domain" description="Chitin-binding type-3" evidence="3">
    <location>
        <begin position="438"/>
        <end position="481"/>
    </location>
</feature>
<name>A0ABQ6E4Z1_9GAMM</name>